<comment type="function">
    <text evidence="6 9">Catalyzes cyclization of the linear tetrapyrrole, hydroxymethylbilane, to the macrocyclic uroporphyrinogen III.</text>
</comment>
<name>A0A1B1U3J5_9HELI</name>
<comment type="similarity">
    <text evidence="2 9">Belongs to the uroporphyrinogen-III synthase family.</text>
</comment>
<dbReference type="Gene3D" id="3.40.50.10090">
    <property type="match status" value="2"/>
</dbReference>
<dbReference type="Pfam" id="PF02602">
    <property type="entry name" value="HEM4"/>
    <property type="match status" value="1"/>
</dbReference>
<comment type="pathway">
    <text evidence="1 9">Porphyrin-containing compound metabolism; protoporphyrin-IX biosynthesis; coproporphyrinogen-III from 5-aminolevulinate: step 3/4.</text>
</comment>
<dbReference type="EMBL" id="CP016503">
    <property type="protein sequence ID" value="ANV97326.1"/>
    <property type="molecule type" value="Genomic_DNA"/>
</dbReference>
<evidence type="ECO:0000256" key="3">
    <source>
        <dbReference type="ARBA" id="ARBA00013109"/>
    </source>
</evidence>
<evidence type="ECO:0000256" key="1">
    <source>
        <dbReference type="ARBA" id="ARBA00004772"/>
    </source>
</evidence>
<evidence type="ECO:0000256" key="8">
    <source>
        <dbReference type="ARBA" id="ARBA00048617"/>
    </source>
</evidence>
<dbReference type="KEGG" id="het:BBW65_00140"/>
<dbReference type="Proteomes" id="UP000092884">
    <property type="component" value="Chromosome"/>
</dbReference>
<dbReference type="GO" id="GO:0004852">
    <property type="term" value="F:uroporphyrinogen-III synthase activity"/>
    <property type="evidence" value="ECO:0007669"/>
    <property type="project" value="UniProtKB-UniRule"/>
</dbReference>
<dbReference type="InterPro" id="IPR036108">
    <property type="entry name" value="4pyrrol_syn_uPrphyn_synt_sf"/>
</dbReference>
<dbReference type="PANTHER" id="PTHR38042:SF1">
    <property type="entry name" value="UROPORPHYRINOGEN-III SYNTHASE, CHLOROPLASTIC"/>
    <property type="match status" value="1"/>
</dbReference>
<dbReference type="InterPro" id="IPR003754">
    <property type="entry name" value="4pyrrol_synth_uPrphyn_synth"/>
</dbReference>
<dbReference type="OrthoDB" id="5328023at2"/>
<dbReference type="STRING" id="222136.BBW65_00140"/>
<sequence>MLFEKILMSREVIIVGYQAYDFAPSLVVGQIRIYDFCLDFSRFDSLIFTSKNAVLALEKNAKKYPQMDVWRQLPSYVIGRGTQKEVLACGGRVEYIAQNAHGAEFAQELCKILEGQRVCYLRAKITHSKLEEYLWQSRIDVSVQNAYESHPIALSQTQAPKEHSILLFTAPSAYKYFSQNFAWNTNYIAVALGQTTYQSFDSNIKAFCSPYQDIKKALGFCQTLRI</sequence>
<gene>
    <name evidence="11" type="ORF">BBW65_00140</name>
</gene>
<dbReference type="InterPro" id="IPR039793">
    <property type="entry name" value="UROS/Hem4"/>
</dbReference>
<dbReference type="AlphaFoldDB" id="A0A1B1U3J5"/>
<evidence type="ECO:0000256" key="4">
    <source>
        <dbReference type="ARBA" id="ARBA00023239"/>
    </source>
</evidence>
<organism evidence="11 12">
    <name type="scientific">Helicobacter enhydrae</name>
    <dbReference type="NCBI Taxonomy" id="222136"/>
    <lineage>
        <taxon>Bacteria</taxon>
        <taxon>Pseudomonadati</taxon>
        <taxon>Campylobacterota</taxon>
        <taxon>Epsilonproteobacteria</taxon>
        <taxon>Campylobacterales</taxon>
        <taxon>Helicobacteraceae</taxon>
        <taxon>Helicobacter</taxon>
    </lineage>
</organism>
<keyword evidence="12" id="KW-1185">Reference proteome</keyword>
<keyword evidence="5 9" id="KW-0627">Porphyrin biosynthesis</keyword>
<dbReference type="CDD" id="cd06578">
    <property type="entry name" value="HemD"/>
    <property type="match status" value="1"/>
</dbReference>
<dbReference type="EC" id="4.2.1.75" evidence="3 9"/>
<proteinExistence type="inferred from homology"/>
<dbReference type="SUPFAM" id="SSF69618">
    <property type="entry name" value="HemD-like"/>
    <property type="match status" value="1"/>
</dbReference>
<dbReference type="GO" id="GO:0006780">
    <property type="term" value="P:uroporphyrinogen III biosynthetic process"/>
    <property type="evidence" value="ECO:0007669"/>
    <property type="project" value="UniProtKB-UniRule"/>
</dbReference>
<dbReference type="PANTHER" id="PTHR38042">
    <property type="entry name" value="UROPORPHYRINOGEN-III SYNTHASE, CHLOROPLASTIC"/>
    <property type="match status" value="1"/>
</dbReference>
<accession>A0A1B1U3J5</accession>
<feature type="domain" description="Tetrapyrrole biosynthesis uroporphyrinogen III synthase" evidence="10">
    <location>
        <begin position="38"/>
        <end position="203"/>
    </location>
</feature>
<evidence type="ECO:0000313" key="11">
    <source>
        <dbReference type="EMBL" id="ANV97326.1"/>
    </source>
</evidence>
<comment type="catalytic activity">
    <reaction evidence="8 9">
        <text>hydroxymethylbilane = uroporphyrinogen III + H2O</text>
        <dbReference type="Rhea" id="RHEA:18965"/>
        <dbReference type="ChEBI" id="CHEBI:15377"/>
        <dbReference type="ChEBI" id="CHEBI:57308"/>
        <dbReference type="ChEBI" id="CHEBI:57845"/>
        <dbReference type="EC" id="4.2.1.75"/>
    </reaction>
</comment>
<evidence type="ECO:0000256" key="5">
    <source>
        <dbReference type="ARBA" id="ARBA00023244"/>
    </source>
</evidence>
<evidence type="ECO:0000313" key="12">
    <source>
        <dbReference type="Proteomes" id="UP000092884"/>
    </source>
</evidence>
<evidence type="ECO:0000256" key="9">
    <source>
        <dbReference type="RuleBase" id="RU366031"/>
    </source>
</evidence>
<evidence type="ECO:0000256" key="6">
    <source>
        <dbReference type="ARBA" id="ARBA00037589"/>
    </source>
</evidence>
<dbReference type="GO" id="GO:0006782">
    <property type="term" value="P:protoporphyrinogen IX biosynthetic process"/>
    <property type="evidence" value="ECO:0007669"/>
    <property type="project" value="UniProtKB-UniRule"/>
</dbReference>
<reference evidence="12" key="1">
    <citation type="submission" date="2016-07" db="EMBL/GenBank/DDBJ databases">
        <authorList>
            <person name="Florea S."/>
            <person name="Webb J.S."/>
            <person name="Jaromczyk J."/>
            <person name="Schardl C.L."/>
        </authorList>
    </citation>
    <scope>NUCLEOTIDE SEQUENCE [LARGE SCALE GENOMIC DNA]</scope>
    <source>
        <strain evidence="12">MIT 01-6242</strain>
    </source>
</reference>
<keyword evidence="4 9" id="KW-0456">Lyase</keyword>
<protein>
    <recommendedName>
        <fullName evidence="7 9">Uroporphyrinogen-III synthase</fullName>
        <ecNumber evidence="3 9">4.2.1.75</ecNumber>
    </recommendedName>
</protein>
<evidence type="ECO:0000256" key="2">
    <source>
        <dbReference type="ARBA" id="ARBA00008133"/>
    </source>
</evidence>
<evidence type="ECO:0000256" key="7">
    <source>
        <dbReference type="ARBA" id="ARBA00040167"/>
    </source>
</evidence>
<evidence type="ECO:0000259" key="10">
    <source>
        <dbReference type="Pfam" id="PF02602"/>
    </source>
</evidence>